<reference evidence="3" key="1">
    <citation type="journal article" date="2019" name="Int. J. Syst. Evol. Microbiol.">
        <title>The Global Catalogue of Microorganisms (GCM) 10K type strain sequencing project: providing services to taxonomists for standard genome sequencing and annotation.</title>
        <authorList>
            <consortium name="The Broad Institute Genomics Platform"/>
            <consortium name="The Broad Institute Genome Sequencing Center for Infectious Disease"/>
            <person name="Wu L."/>
            <person name="Ma J."/>
        </authorList>
    </citation>
    <scope>NUCLEOTIDE SEQUENCE [LARGE SCALE GENOMIC DNA]</scope>
    <source>
        <strain evidence="3">CGMCC 4.7093</strain>
    </source>
</reference>
<feature type="region of interest" description="Disordered" evidence="1">
    <location>
        <begin position="125"/>
        <end position="156"/>
    </location>
</feature>
<evidence type="ECO:0000256" key="1">
    <source>
        <dbReference type="SAM" id="MobiDB-lite"/>
    </source>
</evidence>
<dbReference type="Gene3D" id="3.30.750.24">
    <property type="entry name" value="STAS domain"/>
    <property type="match status" value="1"/>
</dbReference>
<sequence length="177" mass="18326">MTQAPDDRGSGPPPRPGVEVISAGGRVTVVVTGVVDRARATEVSGALRGLVAGRAAEVVVDLTHACDGAALLPALARTRADLVERGGALWLAGVAVPEFLAALVAAPLEEVFLVYDAVSRDAEGTRRASGRGGAAGSARRRTDWPHPSRAATGRPRALRAVTDWWTASQGRGAHRAR</sequence>
<organism evidence="2 3">
    <name type="scientific">Actinomycetospora atypica</name>
    <dbReference type="NCBI Taxonomy" id="1290095"/>
    <lineage>
        <taxon>Bacteria</taxon>
        <taxon>Bacillati</taxon>
        <taxon>Actinomycetota</taxon>
        <taxon>Actinomycetes</taxon>
        <taxon>Pseudonocardiales</taxon>
        <taxon>Pseudonocardiaceae</taxon>
        <taxon>Actinomycetospora</taxon>
    </lineage>
</organism>
<dbReference type="Proteomes" id="UP001595947">
    <property type="component" value="Unassembled WGS sequence"/>
</dbReference>
<name>A0ABV9YGK3_9PSEU</name>
<accession>A0ABV9YGK3</accession>
<proteinExistence type="predicted"/>
<dbReference type="EMBL" id="JBHSIV010000005">
    <property type="protein sequence ID" value="MFC5061875.1"/>
    <property type="molecule type" value="Genomic_DNA"/>
</dbReference>
<protein>
    <recommendedName>
        <fullName evidence="4">STAS domain-containing protein</fullName>
    </recommendedName>
</protein>
<evidence type="ECO:0000313" key="3">
    <source>
        <dbReference type="Proteomes" id="UP001595947"/>
    </source>
</evidence>
<gene>
    <name evidence="2" type="ORF">ACFPBZ_06635</name>
</gene>
<dbReference type="InterPro" id="IPR036513">
    <property type="entry name" value="STAS_dom_sf"/>
</dbReference>
<evidence type="ECO:0008006" key="4">
    <source>
        <dbReference type="Google" id="ProtNLM"/>
    </source>
</evidence>
<evidence type="ECO:0000313" key="2">
    <source>
        <dbReference type="EMBL" id="MFC5061875.1"/>
    </source>
</evidence>
<comment type="caution">
    <text evidence="2">The sequence shown here is derived from an EMBL/GenBank/DDBJ whole genome shotgun (WGS) entry which is preliminary data.</text>
</comment>
<dbReference type="RefSeq" id="WP_378035229.1">
    <property type="nucleotide sequence ID" value="NZ_JBHSIV010000005.1"/>
</dbReference>
<keyword evidence="3" id="KW-1185">Reference proteome</keyword>